<reference evidence="3" key="1">
    <citation type="submission" date="2020-05" db="UniProtKB">
        <authorList>
            <consortium name="EnsemblMetazoa"/>
        </authorList>
    </citation>
    <scope>IDENTIFICATION</scope>
    <source>
        <strain evidence="3">USDA</strain>
    </source>
</reference>
<dbReference type="PANTHER" id="PTHR21505:SF8">
    <property type="entry name" value="DPT-YFP REPRESSOR BY OVEREXPRESSION, ISOFORM D-RELATED"/>
    <property type="match status" value="1"/>
</dbReference>
<dbReference type="AlphaFoldDB" id="A0A1I8Q330"/>
<gene>
    <name evidence="3" type="primary">106091601</name>
</gene>
<evidence type="ECO:0000259" key="2">
    <source>
        <dbReference type="PROSITE" id="PS51029"/>
    </source>
</evidence>
<dbReference type="SMART" id="SM00595">
    <property type="entry name" value="MADF"/>
    <property type="match status" value="1"/>
</dbReference>
<dbReference type="Proteomes" id="UP000095300">
    <property type="component" value="Unassembled WGS sequence"/>
</dbReference>
<evidence type="ECO:0000256" key="1">
    <source>
        <dbReference type="SAM" id="MobiDB-lite"/>
    </source>
</evidence>
<name>A0A1I8Q330_STOCA</name>
<dbReference type="VEuPathDB" id="VectorBase:SCAU013449"/>
<dbReference type="EnsemblMetazoa" id="SCAU013449-RA">
    <property type="protein sequence ID" value="SCAU013449-PA"/>
    <property type="gene ID" value="SCAU013449"/>
</dbReference>
<accession>A0A1I8Q330</accession>
<dbReference type="Pfam" id="PF10545">
    <property type="entry name" value="MADF_DNA_bdg"/>
    <property type="match status" value="1"/>
</dbReference>
<dbReference type="PANTHER" id="PTHR21505">
    <property type="entry name" value="MADF DOMAIN-CONTAINING PROTEIN-RELATED"/>
    <property type="match status" value="1"/>
</dbReference>
<proteinExistence type="predicted"/>
<protein>
    <recommendedName>
        <fullName evidence="2">MADF domain-containing protein</fullName>
    </recommendedName>
</protein>
<organism evidence="3 4">
    <name type="scientific">Stomoxys calcitrans</name>
    <name type="common">Stable fly</name>
    <name type="synonym">Conops calcitrans</name>
    <dbReference type="NCBI Taxonomy" id="35570"/>
    <lineage>
        <taxon>Eukaryota</taxon>
        <taxon>Metazoa</taxon>
        <taxon>Ecdysozoa</taxon>
        <taxon>Arthropoda</taxon>
        <taxon>Hexapoda</taxon>
        <taxon>Insecta</taxon>
        <taxon>Pterygota</taxon>
        <taxon>Neoptera</taxon>
        <taxon>Endopterygota</taxon>
        <taxon>Diptera</taxon>
        <taxon>Brachycera</taxon>
        <taxon>Muscomorpha</taxon>
        <taxon>Muscoidea</taxon>
        <taxon>Muscidae</taxon>
        <taxon>Stomoxys</taxon>
    </lineage>
</organism>
<feature type="region of interest" description="Disordered" evidence="1">
    <location>
        <begin position="195"/>
        <end position="223"/>
    </location>
</feature>
<sequence length="472" mass="54067">MSAAPQHRQTIHSIHNKKFWTEFFCLYESQPSLWDVNSPLYKNRQIKCSSYDIMVKKLKEIEPDADREDVLRKINIFRTNYRRECSRITSSLLEGRPYKSTLWYFDLLSFLQTAETRKERKRKLMEDDGEKSIMRKRRYPLNILKTTDKFVTKRRKESLIEFHLQANDADYYDKYQESDFAYVVEDFSQDLVETKSESNEMSDTLHIQDDEYQQEDEEVNSQTEYNSEYPRYALHKNNAASSANSQTSIQDIALSNAVVVGSDDAENGDTIIMTDDDLQCQNVYEEYDSETGHDGVRCLSSETQWSLKAQMAPHLALPTTSKQSLQIVTPEPVVSTSSNCNDIMTAKFVRDVKTMTSGNLTSSTQWNKVSESSEIIAKSWAVQYDELSQEQKVLARKAINDILFEGYLGNLAIGPNGIVRSSSAGQNKIIPSTQYSINEVESGEIYEQATSTSPAIALVQDNTSTNDHWLKL</sequence>
<dbReference type="OrthoDB" id="6152242at2759"/>
<evidence type="ECO:0000313" key="4">
    <source>
        <dbReference type="Proteomes" id="UP000095300"/>
    </source>
</evidence>
<dbReference type="KEGG" id="scac:106091601"/>
<evidence type="ECO:0000313" key="3">
    <source>
        <dbReference type="EnsemblMetazoa" id="SCAU013449-PA"/>
    </source>
</evidence>
<dbReference type="PROSITE" id="PS51029">
    <property type="entry name" value="MADF"/>
    <property type="match status" value="1"/>
</dbReference>
<keyword evidence="4" id="KW-1185">Reference proteome</keyword>
<feature type="compositionally biased region" description="Acidic residues" evidence="1">
    <location>
        <begin position="210"/>
        <end position="219"/>
    </location>
</feature>
<dbReference type="InterPro" id="IPR006578">
    <property type="entry name" value="MADF-dom"/>
</dbReference>
<feature type="domain" description="MADF" evidence="2">
    <location>
        <begin position="22"/>
        <end position="116"/>
    </location>
</feature>